<protein>
    <submittedName>
        <fullName evidence="1">Uncharacterized protein</fullName>
    </submittedName>
</protein>
<proteinExistence type="predicted"/>
<sequence length="75" mass="7934">MAVPWGGISEAEHLPDGVVVGFFSKAGSNGGTLLLDDSSFVGDGLSCAHIADKLFYCEGFICSLGWVMLIRELIL</sequence>
<organism evidence="1 2">
    <name type="scientific">Clonostachys solani</name>
    <dbReference type="NCBI Taxonomy" id="160281"/>
    <lineage>
        <taxon>Eukaryota</taxon>
        <taxon>Fungi</taxon>
        <taxon>Dikarya</taxon>
        <taxon>Ascomycota</taxon>
        <taxon>Pezizomycotina</taxon>
        <taxon>Sordariomycetes</taxon>
        <taxon>Hypocreomycetidae</taxon>
        <taxon>Hypocreales</taxon>
        <taxon>Bionectriaceae</taxon>
        <taxon>Clonostachys</taxon>
    </lineage>
</organism>
<comment type="caution">
    <text evidence="1">The sequence shown here is derived from an EMBL/GenBank/DDBJ whole genome shotgun (WGS) entry which is preliminary data.</text>
</comment>
<accession>A0A9N9YYW8</accession>
<reference evidence="1" key="1">
    <citation type="submission" date="2021-10" db="EMBL/GenBank/DDBJ databases">
        <authorList>
            <person name="Piombo E."/>
        </authorList>
    </citation>
    <scope>NUCLEOTIDE SEQUENCE</scope>
</reference>
<name>A0A9N9YYW8_9HYPO</name>
<evidence type="ECO:0000313" key="2">
    <source>
        <dbReference type="Proteomes" id="UP000775872"/>
    </source>
</evidence>
<keyword evidence="2" id="KW-1185">Reference proteome</keyword>
<dbReference type="Proteomes" id="UP000775872">
    <property type="component" value="Unassembled WGS sequence"/>
</dbReference>
<dbReference type="AlphaFoldDB" id="A0A9N9YYW8"/>
<gene>
    <name evidence="1" type="ORF">CSOL1703_00009956</name>
</gene>
<dbReference type="EMBL" id="CABFOC020000005">
    <property type="protein sequence ID" value="CAH0044217.1"/>
    <property type="molecule type" value="Genomic_DNA"/>
</dbReference>
<evidence type="ECO:0000313" key="1">
    <source>
        <dbReference type="EMBL" id="CAH0044217.1"/>
    </source>
</evidence>